<feature type="transmembrane region" description="Helical" evidence="5">
    <location>
        <begin position="77"/>
        <end position="98"/>
    </location>
</feature>
<dbReference type="InterPro" id="IPR050469">
    <property type="entry name" value="Diguanylate_Cyclase"/>
</dbReference>
<gene>
    <name evidence="7" type="ORF">HNP49_001284</name>
</gene>
<dbReference type="EC" id="2.7.7.65" evidence="3"/>
<comment type="cofactor">
    <cofactor evidence="1">
        <name>Mg(2+)</name>
        <dbReference type="ChEBI" id="CHEBI:18420"/>
    </cofactor>
</comment>
<dbReference type="GO" id="GO:0043709">
    <property type="term" value="P:cell adhesion involved in single-species biofilm formation"/>
    <property type="evidence" value="ECO:0007669"/>
    <property type="project" value="TreeGrafter"/>
</dbReference>
<dbReference type="Pfam" id="PF00990">
    <property type="entry name" value="GGDEF"/>
    <property type="match status" value="1"/>
</dbReference>
<evidence type="ECO:0000256" key="3">
    <source>
        <dbReference type="ARBA" id="ARBA00012528"/>
    </source>
</evidence>
<keyword evidence="5" id="KW-1133">Transmembrane helix</keyword>
<protein>
    <recommendedName>
        <fullName evidence="3">diguanylate cyclase</fullName>
        <ecNumber evidence="3">2.7.7.65</ecNumber>
    </recommendedName>
</protein>
<dbReference type="InterPro" id="IPR043128">
    <property type="entry name" value="Rev_trsase/Diguanyl_cyclase"/>
</dbReference>
<dbReference type="PANTHER" id="PTHR45138">
    <property type="entry name" value="REGULATORY COMPONENTS OF SENSORY TRANSDUCTION SYSTEM"/>
    <property type="match status" value="1"/>
</dbReference>
<dbReference type="EMBL" id="JACHLL010000002">
    <property type="protein sequence ID" value="MBB6341127.1"/>
    <property type="molecule type" value="Genomic_DNA"/>
</dbReference>
<evidence type="ECO:0000256" key="1">
    <source>
        <dbReference type="ARBA" id="ARBA00001946"/>
    </source>
</evidence>
<comment type="caution">
    <text evidence="7">The sequence shown here is derived from an EMBL/GenBank/DDBJ whole genome shotgun (WGS) entry which is preliminary data.</text>
</comment>
<evidence type="ECO:0000256" key="2">
    <source>
        <dbReference type="ARBA" id="ARBA00004533"/>
    </source>
</evidence>
<feature type="transmembrane region" description="Helical" evidence="5">
    <location>
        <begin position="157"/>
        <end position="176"/>
    </location>
</feature>
<dbReference type="AlphaFoldDB" id="A0A7X0BQQ6"/>
<feature type="transmembrane region" description="Helical" evidence="5">
    <location>
        <begin position="48"/>
        <end position="71"/>
    </location>
</feature>
<dbReference type="FunFam" id="3.30.70.270:FF:000001">
    <property type="entry name" value="Diguanylate cyclase domain protein"/>
    <property type="match status" value="1"/>
</dbReference>
<feature type="domain" description="GGDEF" evidence="6">
    <location>
        <begin position="251"/>
        <end position="385"/>
    </location>
</feature>
<comment type="subcellular location">
    <subcellularLocation>
        <location evidence="2">Cell inner membrane</location>
    </subcellularLocation>
</comment>
<dbReference type="InterPro" id="IPR029787">
    <property type="entry name" value="Nucleotide_cyclase"/>
</dbReference>
<feature type="transmembrane region" description="Helical" evidence="5">
    <location>
        <begin position="110"/>
        <end position="128"/>
    </location>
</feature>
<dbReference type="GO" id="GO:1902201">
    <property type="term" value="P:negative regulation of bacterial-type flagellum-dependent cell motility"/>
    <property type="evidence" value="ECO:0007669"/>
    <property type="project" value="TreeGrafter"/>
</dbReference>
<dbReference type="CDD" id="cd01949">
    <property type="entry name" value="GGDEF"/>
    <property type="match status" value="1"/>
</dbReference>
<sequence length="385" mass="42620">MSPHQAWLDEVRPNPYVDQLLGGFTWLRFRGPLEREYREAQFAQTQSLLRITLAVGTILWLLFAILDHLLISSSERWWMSAVRLVVLAVLLGCGALLWRGHRQHLEWMSMASIAALGVGAAVVVAIAHGVDHNFPYEGLLLISMAGYFLAGLRLRQALLVSLLGVVAYGVGEWWVGFPLARLINNLLFLLSGSVVGAVGCYLLEYKSRESFLNTRLMQLLADRDGLTSLHNRRSFNRQMTSLWRQGQRDGVPLSLLIADVDHFKAYNDAYGHHAGDHALQAVARLVEERARRPLDMAVRLGGEEFAVLLYGSDQAVALQLAEGLRVELEQLGIEHRGSSSGAVLTLSVGVATLQPAEGLALTQLYEQADRALYLAKANGRNQIAH</sequence>
<dbReference type="SMART" id="SM00267">
    <property type="entry name" value="GGDEF"/>
    <property type="match status" value="1"/>
</dbReference>
<dbReference type="InterPro" id="IPR000160">
    <property type="entry name" value="GGDEF_dom"/>
</dbReference>
<evidence type="ECO:0000313" key="7">
    <source>
        <dbReference type="EMBL" id="MBB6341127.1"/>
    </source>
</evidence>
<keyword evidence="5" id="KW-0812">Transmembrane</keyword>
<organism evidence="7 8">
    <name type="scientific">Pseudomonas fluvialis</name>
    <dbReference type="NCBI Taxonomy" id="1793966"/>
    <lineage>
        <taxon>Bacteria</taxon>
        <taxon>Pseudomonadati</taxon>
        <taxon>Pseudomonadota</taxon>
        <taxon>Gammaproteobacteria</taxon>
        <taxon>Pseudomonadales</taxon>
        <taxon>Pseudomonadaceae</taxon>
        <taxon>Pseudomonas</taxon>
    </lineage>
</organism>
<reference evidence="7 8" key="1">
    <citation type="submission" date="2020-08" db="EMBL/GenBank/DDBJ databases">
        <title>Functional genomics of gut bacteria from endangered species of beetles.</title>
        <authorList>
            <person name="Carlos-Shanley C."/>
        </authorList>
    </citation>
    <scope>NUCLEOTIDE SEQUENCE [LARGE SCALE GENOMIC DNA]</scope>
    <source>
        <strain evidence="7 8">S00202</strain>
    </source>
</reference>
<dbReference type="Proteomes" id="UP000557193">
    <property type="component" value="Unassembled WGS sequence"/>
</dbReference>
<dbReference type="SUPFAM" id="SSF55073">
    <property type="entry name" value="Nucleotide cyclase"/>
    <property type="match status" value="1"/>
</dbReference>
<evidence type="ECO:0000313" key="8">
    <source>
        <dbReference type="Proteomes" id="UP000557193"/>
    </source>
</evidence>
<accession>A0A7X0BQQ6</accession>
<comment type="catalytic activity">
    <reaction evidence="4">
        <text>2 GTP = 3',3'-c-di-GMP + 2 diphosphate</text>
        <dbReference type="Rhea" id="RHEA:24898"/>
        <dbReference type="ChEBI" id="CHEBI:33019"/>
        <dbReference type="ChEBI" id="CHEBI:37565"/>
        <dbReference type="ChEBI" id="CHEBI:58805"/>
        <dbReference type="EC" id="2.7.7.65"/>
    </reaction>
</comment>
<feature type="transmembrane region" description="Helical" evidence="5">
    <location>
        <begin position="134"/>
        <end position="150"/>
    </location>
</feature>
<dbReference type="GO" id="GO:0005886">
    <property type="term" value="C:plasma membrane"/>
    <property type="evidence" value="ECO:0007669"/>
    <property type="project" value="UniProtKB-SubCell"/>
</dbReference>
<name>A0A7X0BQQ6_9PSED</name>
<dbReference type="RefSeq" id="WP_184681646.1">
    <property type="nucleotide sequence ID" value="NZ_JACHLL010000002.1"/>
</dbReference>
<dbReference type="PROSITE" id="PS50887">
    <property type="entry name" value="GGDEF"/>
    <property type="match status" value="1"/>
</dbReference>
<keyword evidence="5" id="KW-0472">Membrane</keyword>
<evidence type="ECO:0000256" key="4">
    <source>
        <dbReference type="ARBA" id="ARBA00034247"/>
    </source>
</evidence>
<evidence type="ECO:0000259" key="6">
    <source>
        <dbReference type="PROSITE" id="PS50887"/>
    </source>
</evidence>
<proteinExistence type="predicted"/>
<keyword evidence="8" id="KW-1185">Reference proteome</keyword>
<dbReference type="GO" id="GO:0052621">
    <property type="term" value="F:diguanylate cyclase activity"/>
    <property type="evidence" value="ECO:0007669"/>
    <property type="project" value="UniProtKB-EC"/>
</dbReference>
<evidence type="ECO:0000256" key="5">
    <source>
        <dbReference type="SAM" id="Phobius"/>
    </source>
</evidence>
<dbReference type="PANTHER" id="PTHR45138:SF9">
    <property type="entry name" value="DIGUANYLATE CYCLASE DGCM-RELATED"/>
    <property type="match status" value="1"/>
</dbReference>
<dbReference type="Gene3D" id="3.30.70.270">
    <property type="match status" value="1"/>
</dbReference>
<feature type="transmembrane region" description="Helical" evidence="5">
    <location>
        <begin position="182"/>
        <end position="203"/>
    </location>
</feature>
<dbReference type="NCBIfam" id="TIGR00254">
    <property type="entry name" value="GGDEF"/>
    <property type="match status" value="1"/>
</dbReference>